<dbReference type="EMBL" id="CAJGYO010000017">
    <property type="protein sequence ID" value="CAD6334255.1"/>
    <property type="molecule type" value="Genomic_DNA"/>
</dbReference>
<dbReference type="PANTHER" id="PTHR46116">
    <property type="entry name" value="(E3-INDEPENDENT) E2 UBIQUITIN-CONJUGATING ENZYME"/>
    <property type="match status" value="1"/>
</dbReference>
<evidence type="ECO:0000256" key="2">
    <source>
        <dbReference type="ARBA" id="ARBA00022679"/>
    </source>
</evidence>
<dbReference type="Gene3D" id="3.10.110.10">
    <property type="entry name" value="Ubiquitin Conjugating Enzyme"/>
    <property type="match status" value="1"/>
</dbReference>
<keyword evidence="3" id="KW-0547">Nucleotide-binding</keyword>
<dbReference type="CDD" id="cd23837">
    <property type="entry name" value="UBCc_UBE2O"/>
    <property type="match status" value="1"/>
</dbReference>
<dbReference type="GO" id="GO:0005524">
    <property type="term" value="F:ATP binding"/>
    <property type="evidence" value="ECO:0007669"/>
    <property type="project" value="UniProtKB-KW"/>
</dbReference>
<organism evidence="8 9">
    <name type="scientific">Miscanthus lutarioriparius</name>
    <dbReference type="NCBI Taxonomy" id="422564"/>
    <lineage>
        <taxon>Eukaryota</taxon>
        <taxon>Viridiplantae</taxon>
        <taxon>Streptophyta</taxon>
        <taxon>Embryophyta</taxon>
        <taxon>Tracheophyta</taxon>
        <taxon>Spermatophyta</taxon>
        <taxon>Magnoliopsida</taxon>
        <taxon>Liliopsida</taxon>
        <taxon>Poales</taxon>
        <taxon>Poaceae</taxon>
        <taxon>PACMAD clade</taxon>
        <taxon>Panicoideae</taxon>
        <taxon>Andropogonodae</taxon>
        <taxon>Andropogoneae</taxon>
        <taxon>Saccharinae</taxon>
        <taxon>Miscanthus</taxon>
    </lineage>
</organism>
<dbReference type="AlphaFoldDB" id="A0A811RWD7"/>
<dbReference type="InterPro" id="IPR016135">
    <property type="entry name" value="UBQ-conjugating_enzyme/RWD"/>
</dbReference>
<evidence type="ECO:0000259" key="7">
    <source>
        <dbReference type="PROSITE" id="PS50127"/>
    </source>
</evidence>
<feature type="compositionally biased region" description="Polar residues" evidence="6">
    <location>
        <begin position="521"/>
        <end position="547"/>
    </location>
</feature>
<dbReference type="SMART" id="SM00212">
    <property type="entry name" value="UBCc"/>
    <property type="match status" value="1"/>
</dbReference>
<feature type="region of interest" description="Disordered" evidence="6">
    <location>
        <begin position="172"/>
        <end position="194"/>
    </location>
</feature>
<dbReference type="Proteomes" id="UP000604825">
    <property type="component" value="Unassembled WGS sequence"/>
</dbReference>
<keyword evidence="4" id="KW-0833">Ubl conjugation pathway</keyword>
<evidence type="ECO:0000256" key="1">
    <source>
        <dbReference type="ARBA" id="ARBA00012486"/>
    </source>
</evidence>
<dbReference type="EC" id="2.3.2.23" evidence="1"/>
<dbReference type="FunFam" id="3.10.110.10:FF:000028">
    <property type="entry name" value="Probable ubiquitin-conjugating enzyme E2 23"/>
    <property type="match status" value="1"/>
</dbReference>
<dbReference type="Pfam" id="PF00179">
    <property type="entry name" value="UQ_con"/>
    <property type="match status" value="1"/>
</dbReference>
<comment type="caution">
    <text evidence="8">The sequence shown here is derived from an EMBL/GenBank/DDBJ whole genome shotgun (WGS) entry which is preliminary data.</text>
</comment>
<evidence type="ECO:0000256" key="5">
    <source>
        <dbReference type="ARBA" id="ARBA00022840"/>
    </source>
</evidence>
<evidence type="ECO:0000256" key="4">
    <source>
        <dbReference type="ARBA" id="ARBA00022786"/>
    </source>
</evidence>
<feature type="domain" description="UBC core" evidence="7">
    <location>
        <begin position="310"/>
        <end position="470"/>
    </location>
</feature>
<reference evidence="8" key="1">
    <citation type="submission" date="2020-10" db="EMBL/GenBank/DDBJ databases">
        <authorList>
            <person name="Han B."/>
            <person name="Lu T."/>
            <person name="Zhao Q."/>
            <person name="Huang X."/>
            <person name="Zhao Y."/>
        </authorList>
    </citation>
    <scope>NUCLEOTIDE SEQUENCE</scope>
</reference>
<sequence length="588" mass="64600">MARYSRMAARSGEGDDKAEAVTARHPGVASTGAAAGGEEEDQEMEAEAVTGEALGLRALWPVERKRTDGEMGGSYGSVGGGGRGSGCAAACGGRSGGGEWRLQVRCRGSAPPPAQVRATVQQWPQPWASRSSSSEADAVGVGVVRVAAWTFRMGTDGVGMREGGPAPWWPLGSSSNDQVGSSTENNSLEAPGSELKFDYGKNEEEDYYFEDEDDGCYDEDDEGSDYELETADYNQLLADKFDHLDLPPGVEATVPRLQKVERDGPGKFKSMSEIEEEIAKKYNFFKQFDTVEDFIDHKYAKNSVGNARKEWAKRIQHEWSLLEKVLPALIYVRASENRMDLLRAVMIGPQGTPYHDGLFFFDAHFPPSYPAIPPVVHYHAGGLGLNPNLYASGKVCLSLLGTWHGQSCEKWNPAQSTMLQVLISIQALVLNEKPFYNEPGYERYANSAEGLANALDYNDTAFQYSCRTMLYSLRKPPQHFEDLVAGHFRERGHAILAACKYYMEGHEVGSKVLEEDEDTKGCQNGEGSSSSTTAKPQQNKPALRTNRNASFKTNLEVLFEELLMEFNVKGANTARFRAEKLKNKLAAA</sequence>
<feature type="compositionally biased region" description="Polar residues" evidence="6">
    <location>
        <begin position="172"/>
        <end position="188"/>
    </location>
</feature>
<evidence type="ECO:0000256" key="3">
    <source>
        <dbReference type="ARBA" id="ARBA00022741"/>
    </source>
</evidence>
<feature type="compositionally biased region" description="Acidic residues" evidence="6">
    <location>
        <begin position="37"/>
        <end position="46"/>
    </location>
</feature>
<gene>
    <name evidence="8" type="ORF">NCGR_LOCUS58353</name>
</gene>
<feature type="region of interest" description="Disordered" evidence="6">
    <location>
        <begin position="516"/>
        <end position="547"/>
    </location>
</feature>
<dbReference type="InterPro" id="IPR000608">
    <property type="entry name" value="UBC"/>
</dbReference>
<proteinExistence type="predicted"/>
<evidence type="ECO:0000313" key="9">
    <source>
        <dbReference type="Proteomes" id="UP000604825"/>
    </source>
</evidence>
<name>A0A811RWD7_9POAL</name>
<dbReference type="PROSITE" id="PS50127">
    <property type="entry name" value="UBC_2"/>
    <property type="match status" value="1"/>
</dbReference>
<accession>A0A811RWD7</accession>
<dbReference type="PANTHER" id="PTHR46116:SF10">
    <property type="entry name" value="OS05G0232500 PROTEIN"/>
    <property type="match status" value="1"/>
</dbReference>
<keyword evidence="5" id="KW-0067">ATP-binding</keyword>
<evidence type="ECO:0000313" key="8">
    <source>
        <dbReference type="EMBL" id="CAD6334255.1"/>
    </source>
</evidence>
<dbReference type="SUPFAM" id="SSF54495">
    <property type="entry name" value="UBC-like"/>
    <property type="match status" value="1"/>
</dbReference>
<evidence type="ECO:0000256" key="6">
    <source>
        <dbReference type="SAM" id="MobiDB-lite"/>
    </source>
</evidence>
<feature type="region of interest" description="Disordered" evidence="6">
    <location>
        <begin position="1"/>
        <end position="52"/>
    </location>
</feature>
<dbReference type="OrthoDB" id="47801at2759"/>
<protein>
    <recommendedName>
        <fullName evidence="1">E2 ubiquitin-conjugating enzyme</fullName>
        <ecNumber evidence="1">2.3.2.23</ecNumber>
    </recommendedName>
</protein>
<dbReference type="GO" id="GO:0061631">
    <property type="term" value="F:ubiquitin conjugating enzyme activity"/>
    <property type="evidence" value="ECO:0007669"/>
    <property type="project" value="UniProtKB-EC"/>
</dbReference>
<keyword evidence="2" id="KW-0808">Transferase</keyword>
<keyword evidence="9" id="KW-1185">Reference proteome</keyword>